<name>A0A7X1PSR7_9PSED</name>
<evidence type="ECO:0000313" key="1">
    <source>
        <dbReference type="EMBL" id="MQA57834.1"/>
    </source>
</evidence>
<dbReference type="PRINTS" id="PR00396">
    <property type="entry name" value="SHIGARICIN"/>
</dbReference>
<dbReference type="InterPro" id="IPR016138">
    <property type="entry name" value="Ribosome_inactivat_prot_sub1"/>
</dbReference>
<dbReference type="Proteomes" id="UP000486534">
    <property type="component" value="Unassembled WGS sequence"/>
</dbReference>
<dbReference type="EMBL" id="WHUV01000009">
    <property type="protein sequence ID" value="MQA57834.1"/>
    <property type="molecule type" value="Genomic_DNA"/>
</dbReference>
<proteinExistence type="predicted"/>
<sequence length="309" mass="33767">MEANMNSSEVETGSSLSRGAALRSRGKGTWWLAGALMFLAQGAFASDVCSVPDTKAPLDIACSMPTKDNADTAKGYESALTLVQKQLAKALDWKGVLNPVTESQVAASGKFASLRFLDDNQKEVVRFYINLRDLYVVGYKVGATYYELKDQTGPDLKPKVKLSFGGSYQQLETKEVDRTDINYGWVVLTSSLNKLALDPSGGKEGKGAKKALLVVIPMFIEGSRFKYSIGRDIQQNIVKEAEGQPVKSYNIDLMESWRKLSDLAFSSYAPKKGEKVTPVTIAPNTSEAKTFKDYKDVSGSLGILLTLKK</sequence>
<gene>
    <name evidence="1" type="ORF">GDH07_31405</name>
</gene>
<organism evidence="1 2">
    <name type="scientific">Pseudomonas piscis</name>
    <dbReference type="NCBI Taxonomy" id="2614538"/>
    <lineage>
        <taxon>Bacteria</taxon>
        <taxon>Pseudomonadati</taxon>
        <taxon>Pseudomonadota</taxon>
        <taxon>Gammaproteobacteria</taxon>
        <taxon>Pseudomonadales</taxon>
        <taxon>Pseudomonadaceae</taxon>
        <taxon>Pseudomonas</taxon>
    </lineage>
</organism>
<dbReference type="GO" id="GO:0017148">
    <property type="term" value="P:negative regulation of translation"/>
    <property type="evidence" value="ECO:0007669"/>
    <property type="project" value="InterPro"/>
</dbReference>
<dbReference type="Gene3D" id="3.40.420.10">
    <property type="entry name" value="Ricin (A subunit), domain 1"/>
    <property type="match status" value="1"/>
</dbReference>
<dbReference type="SUPFAM" id="SSF56371">
    <property type="entry name" value="Ribosome inactivating proteins (RIP)"/>
    <property type="match status" value="1"/>
</dbReference>
<dbReference type="Pfam" id="PF00161">
    <property type="entry name" value="RIP"/>
    <property type="match status" value="1"/>
</dbReference>
<reference evidence="1 2" key="1">
    <citation type="submission" date="2019-10" db="EMBL/GenBank/DDBJ databases">
        <title>Pseudomonas dajingensis sp. nov., isolated from the profound head ulcers of farmed Murray cod (Maccullochella peelii peelii).</title>
        <authorList>
            <person name="Liu Y."/>
        </authorList>
    </citation>
    <scope>NUCLEOTIDE SEQUENCE [LARGE SCALE GENOMIC DNA]</scope>
    <source>
        <strain evidence="1 2">MC042</strain>
    </source>
</reference>
<comment type="caution">
    <text evidence="1">The sequence shown here is derived from an EMBL/GenBank/DDBJ whole genome shotgun (WGS) entry which is preliminary data.</text>
</comment>
<dbReference type="GO" id="GO:0030598">
    <property type="term" value="F:rRNA N-glycosylase activity"/>
    <property type="evidence" value="ECO:0007669"/>
    <property type="project" value="InterPro"/>
</dbReference>
<dbReference type="InterPro" id="IPR017989">
    <property type="entry name" value="Ribosome_inactivat_1/2"/>
</dbReference>
<evidence type="ECO:0000313" key="2">
    <source>
        <dbReference type="Proteomes" id="UP000486534"/>
    </source>
</evidence>
<accession>A0A7X1PSR7</accession>
<dbReference type="InterPro" id="IPR036041">
    <property type="entry name" value="Ribosome-inact_prot_sf"/>
</dbReference>
<dbReference type="InterPro" id="IPR001574">
    <property type="entry name" value="Ribosome_inactivat_prot"/>
</dbReference>
<protein>
    <submittedName>
        <fullName evidence="1">Uncharacterized protein</fullName>
    </submittedName>
</protein>
<dbReference type="AlphaFoldDB" id="A0A7X1PSR7"/>